<dbReference type="InterPro" id="IPR006195">
    <property type="entry name" value="aa-tRNA-synth_II"/>
</dbReference>
<dbReference type="Gene3D" id="3.40.50.800">
    <property type="entry name" value="Anticodon-binding domain"/>
    <property type="match status" value="1"/>
</dbReference>
<dbReference type="PANTHER" id="PTHR42753">
    <property type="entry name" value="MITOCHONDRIAL RIBOSOME PROTEIN L39/PROLYL-TRNA LIGASE FAMILY MEMBER"/>
    <property type="match status" value="1"/>
</dbReference>
<dbReference type="SUPFAM" id="SSF55681">
    <property type="entry name" value="Class II aaRS and biotin synthetases"/>
    <property type="match status" value="1"/>
</dbReference>
<name>A0A1F7YGX9_9BACT</name>
<dbReference type="InterPro" id="IPR002314">
    <property type="entry name" value="aa-tRNA-synt_IIb"/>
</dbReference>
<dbReference type="InterPro" id="IPR002316">
    <property type="entry name" value="Pro-tRNA-ligase_IIa"/>
</dbReference>
<sequence>MLQSKLFPKTKKEAPKEAESANHRLLVQAGYVCMLMSGVYTYLPLGLRVLNKISQIVREEMDKIDGKEVLMPLMHPSSLWKQTRGWDSIDVLFKVKSRTKKEYALAQSHEEVVTPLAKEFIRSFKDLPLSLYHIQWKFRDELRSKSGILRGREFLMKDLYSWHINQKDFDEYYKHAKDAYLKVFKRVGLTAKVTEASGGSFSEKISYEFEVLTDAGEANTLYCDSCDFCVNIDDIKKYKEGDTCPRCSNNKLKPAKASEVGNVFDLGQKYTKAFDLQVTDEKGEKVYPIMGCYGIGISRTMGVVVEKYHDERGIIWPEEIAPFDAHLLQLHGGKADKIYKKLIDSGIDVLCDDRNVSAGEKFADADLIGIPVRLVVSKETLRRGSRQAGDKIEWKKRNSQQVELISIEEIIKRLQ</sequence>
<dbReference type="Gene3D" id="3.30.930.10">
    <property type="entry name" value="Bira Bifunctional Protein, Domain 2"/>
    <property type="match status" value="1"/>
</dbReference>
<dbReference type="PANTHER" id="PTHR42753:SF2">
    <property type="entry name" value="PROLINE--TRNA LIGASE"/>
    <property type="match status" value="1"/>
</dbReference>
<dbReference type="Pfam" id="PF03129">
    <property type="entry name" value="HGTP_anticodon"/>
    <property type="match status" value="1"/>
</dbReference>
<comment type="caution">
    <text evidence="11">The sequence shown here is derived from an EMBL/GenBank/DDBJ whole genome shotgun (WGS) entry which is preliminary data.</text>
</comment>
<protein>
    <recommendedName>
        <fullName evidence="2">Proline--tRNA ligase</fullName>
        <ecNumber evidence="1">6.1.1.15</ecNumber>
    </recommendedName>
    <alternativeName>
        <fullName evidence="8">Prolyl-tRNA synthetase</fullName>
    </alternativeName>
</protein>
<dbReference type="InterPro" id="IPR036621">
    <property type="entry name" value="Anticodon-bd_dom_sf"/>
</dbReference>
<dbReference type="InterPro" id="IPR045864">
    <property type="entry name" value="aa-tRNA-synth_II/BPL/LPL"/>
</dbReference>
<dbReference type="EC" id="6.1.1.15" evidence="1"/>
<evidence type="ECO:0000313" key="12">
    <source>
        <dbReference type="Proteomes" id="UP000178851"/>
    </source>
</evidence>
<evidence type="ECO:0000256" key="6">
    <source>
        <dbReference type="ARBA" id="ARBA00022917"/>
    </source>
</evidence>
<dbReference type="InterPro" id="IPR044140">
    <property type="entry name" value="ProRS_anticodon_short"/>
</dbReference>
<evidence type="ECO:0000256" key="4">
    <source>
        <dbReference type="ARBA" id="ARBA00022741"/>
    </source>
</evidence>
<keyword evidence="3" id="KW-0436">Ligase</keyword>
<dbReference type="AlphaFoldDB" id="A0A1F7YGX9"/>
<dbReference type="GO" id="GO:0005829">
    <property type="term" value="C:cytosol"/>
    <property type="evidence" value="ECO:0007669"/>
    <property type="project" value="TreeGrafter"/>
</dbReference>
<evidence type="ECO:0000313" key="11">
    <source>
        <dbReference type="EMBL" id="OGM26119.1"/>
    </source>
</evidence>
<dbReference type="InterPro" id="IPR004154">
    <property type="entry name" value="Anticodon-bd"/>
</dbReference>
<evidence type="ECO:0000256" key="8">
    <source>
        <dbReference type="ARBA" id="ARBA00029731"/>
    </source>
</evidence>
<proteinExistence type="predicted"/>
<evidence type="ECO:0000256" key="1">
    <source>
        <dbReference type="ARBA" id="ARBA00012831"/>
    </source>
</evidence>
<evidence type="ECO:0000256" key="3">
    <source>
        <dbReference type="ARBA" id="ARBA00022598"/>
    </source>
</evidence>
<dbReference type="Pfam" id="PF00587">
    <property type="entry name" value="tRNA-synt_2b"/>
    <property type="match status" value="1"/>
</dbReference>
<dbReference type="GO" id="GO:0004827">
    <property type="term" value="F:proline-tRNA ligase activity"/>
    <property type="evidence" value="ECO:0007669"/>
    <property type="project" value="UniProtKB-EC"/>
</dbReference>
<dbReference type="GO" id="GO:0005524">
    <property type="term" value="F:ATP binding"/>
    <property type="evidence" value="ECO:0007669"/>
    <property type="project" value="UniProtKB-KW"/>
</dbReference>
<keyword evidence="7" id="KW-0030">Aminoacyl-tRNA synthetase</keyword>
<dbReference type="PRINTS" id="PR01046">
    <property type="entry name" value="TRNASYNTHPRO"/>
</dbReference>
<evidence type="ECO:0000256" key="7">
    <source>
        <dbReference type="ARBA" id="ARBA00023146"/>
    </source>
</evidence>
<dbReference type="PROSITE" id="PS50862">
    <property type="entry name" value="AA_TRNA_LIGASE_II"/>
    <property type="match status" value="1"/>
</dbReference>
<organism evidence="11 12">
    <name type="scientific">Candidatus Woesebacteria bacterium RIFCSPHIGHO2_01_FULL_39_28</name>
    <dbReference type="NCBI Taxonomy" id="1802496"/>
    <lineage>
        <taxon>Bacteria</taxon>
        <taxon>Candidatus Woeseibacteriota</taxon>
    </lineage>
</organism>
<evidence type="ECO:0000259" key="10">
    <source>
        <dbReference type="PROSITE" id="PS50862"/>
    </source>
</evidence>
<dbReference type="CDD" id="cd00861">
    <property type="entry name" value="ProRS_anticodon_short"/>
    <property type="match status" value="1"/>
</dbReference>
<keyword evidence="4" id="KW-0547">Nucleotide-binding</keyword>
<evidence type="ECO:0000256" key="9">
    <source>
        <dbReference type="ARBA" id="ARBA00047671"/>
    </source>
</evidence>
<keyword evidence="5" id="KW-0067">ATP-binding</keyword>
<dbReference type="GO" id="GO:0006433">
    <property type="term" value="P:prolyl-tRNA aminoacylation"/>
    <property type="evidence" value="ECO:0007669"/>
    <property type="project" value="InterPro"/>
</dbReference>
<dbReference type="InterPro" id="IPR050062">
    <property type="entry name" value="Pro-tRNA_synthetase"/>
</dbReference>
<dbReference type="SUPFAM" id="SSF52954">
    <property type="entry name" value="Class II aaRS ABD-related"/>
    <property type="match status" value="1"/>
</dbReference>
<accession>A0A1F7YGX9</accession>
<evidence type="ECO:0000256" key="2">
    <source>
        <dbReference type="ARBA" id="ARBA00019110"/>
    </source>
</evidence>
<dbReference type="EMBL" id="MGGI01000016">
    <property type="protein sequence ID" value="OGM26119.1"/>
    <property type="molecule type" value="Genomic_DNA"/>
</dbReference>
<gene>
    <name evidence="11" type="ORF">A2627_03700</name>
</gene>
<feature type="domain" description="Aminoacyl-transfer RNA synthetases class-II family profile" evidence="10">
    <location>
        <begin position="38"/>
        <end position="317"/>
    </location>
</feature>
<keyword evidence="6" id="KW-0648">Protein biosynthesis</keyword>
<reference evidence="11 12" key="1">
    <citation type="journal article" date="2016" name="Nat. Commun.">
        <title>Thousands of microbial genomes shed light on interconnected biogeochemical processes in an aquifer system.</title>
        <authorList>
            <person name="Anantharaman K."/>
            <person name="Brown C.T."/>
            <person name="Hug L.A."/>
            <person name="Sharon I."/>
            <person name="Castelle C.J."/>
            <person name="Probst A.J."/>
            <person name="Thomas B.C."/>
            <person name="Singh A."/>
            <person name="Wilkins M.J."/>
            <person name="Karaoz U."/>
            <person name="Brodie E.L."/>
            <person name="Williams K.H."/>
            <person name="Hubbard S.S."/>
            <person name="Banfield J.F."/>
        </authorList>
    </citation>
    <scope>NUCLEOTIDE SEQUENCE [LARGE SCALE GENOMIC DNA]</scope>
</reference>
<dbReference type="Proteomes" id="UP000178851">
    <property type="component" value="Unassembled WGS sequence"/>
</dbReference>
<comment type="catalytic activity">
    <reaction evidence="9">
        <text>tRNA(Pro) + L-proline + ATP = L-prolyl-tRNA(Pro) + AMP + diphosphate</text>
        <dbReference type="Rhea" id="RHEA:14305"/>
        <dbReference type="Rhea" id="RHEA-COMP:9700"/>
        <dbReference type="Rhea" id="RHEA-COMP:9702"/>
        <dbReference type="ChEBI" id="CHEBI:30616"/>
        <dbReference type="ChEBI" id="CHEBI:33019"/>
        <dbReference type="ChEBI" id="CHEBI:60039"/>
        <dbReference type="ChEBI" id="CHEBI:78442"/>
        <dbReference type="ChEBI" id="CHEBI:78532"/>
        <dbReference type="ChEBI" id="CHEBI:456215"/>
        <dbReference type="EC" id="6.1.1.15"/>
    </reaction>
</comment>
<evidence type="ECO:0000256" key="5">
    <source>
        <dbReference type="ARBA" id="ARBA00022840"/>
    </source>
</evidence>